<comment type="similarity">
    <text evidence="2">Belongs to the replication factor A protein 2 family.</text>
</comment>
<reference evidence="8" key="1">
    <citation type="journal article" date="2014" name="Science">
        <title>Nonhuman genetics. Genomic basis for the convergent evolution of electric organs.</title>
        <authorList>
            <person name="Gallant J.R."/>
            <person name="Traeger L.L."/>
            <person name="Volkening J.D."/>
            <person name="Moffett H."/>
            <person name="Chen P.H."/>
            <person name="Novina C.D."/>
            <person name="Phillips G.N.Jr."/>
            <person name="Anand R."/>
            <person name="Wells G.B."/>
            <person name="Pinch M."/>
            <person name="Guth R."/>
            <person name="Unguez G.A."/>
            <person name="Albert J.S."/>
            <person name="Zakon H.H."/>
            <person name="Samanta M.P."/>
            <person name="Sussman M.R."/>
        </authorList>
    </citation>
    <scope>NUCLEOTIDE SEQUENCE [LARGE SCALE GENOMIC DNA]</scope>
</reference>
<dbReference type="GO" id="GO:0000724">
    <property type="term" value="P:double-strand break repair via homologous recombination"/>
    <property type="evidence" value="ECO:0007669"/>
    <property type="project" value="TreeGrafter"/>
</dbReference>
<dbReference type="SUPFAM" id="SSF50249">
    <property type="entry name" value="Nucleic acid-binding proteins"/>
    <property type="match status" value="1"/>
</dbReference>
<evidence type="ECO:0000256" key="2">
    <source>
        <dbReference type="ARBA" id="ARBA00007815"/>
    </source>
</evidence>
<dbReference type="InterPro" id="IPR040260">
    <property type="entry name" value="RFA2-like"/>
</dbReference>
<dbReference type="CDD" id="cd04478">
    <property type="entry name" value="RPA2_DBD_D"/>
    <property type="match status" value="1"/>
</dbReference>
<dbReference type="PANTHER" id="PTHR13989">
    <property type="entry name" value="REPLICATION PROTEIN A-RELATED"/>
    <property type="match status" value="1"/>
</dbReference>
<dbReference type="STRING" id="8005.ENSEEEP00000028360"/>
<dbReference type="InterPro" id="IPR014892">
    <property type="entry name" value="RPA_C"/>
</dbReference>
<dbReference type="OMA" id="DEHHFKA"/>
<keyword evidence="3" id="KW-0235">DNA replication</keyword>
<reference evidence="7" key="3">
    <citation type="submission" date="2020-05" db="EMBL/GenBank/DDBJ databases">
        <title>Electrophorus electricus (electric eel) genome, fEleEle1, primary haplotype.</title>
        <authorList>
            <person name="Myers G."/>
            <person name="Meyer A."/>
            <person name="Fedrigo O."/>
            <person name="Formenti G."/>
            <person name="Rhie A."/>
            <person name="Tracey A."/>
            <person name="Sims Y."/>
            <person name="Jarvis E.D."/>
        </authorList>
    </citation>
    <scope>NUCLEOTIDE SEQUENCE [LARGE SCALE GENOMIC DNA]</scope>
</reference>
<dbReference type="Ensembl" id="ENSEEET00000028686.2">
    <property type="protein sequence ID" value="ENSEEEP00000028360.2"/>
    <property type="gene ID" value="ENSEEEG00000013633.2"/>
</dbReference>
<keyword evidence="5" id="KW-0539">Nucleus</keyword>
<dbReference type="GO" id="GO:0006289">
    <property type="term" value="P:nucleotide-excision repair"/>
    <property type="evidence" value="ECO:0007669"/>
    <property type="project" value="TreeGrafter"/>
</dbReference>
<dbReference type="InterPro" id="IPR036390">
    <property type="entry name" value="WH_DNA-bd_sf"/>
</dbReference>
<dbReference type="GO" id="GO:0003697">
    <property type="term" value="F:single-stranded DNA binding"/>
    <property type="evidence" value="ECO:0007669"/>
    <property type="project" value="TreeGrafter"/>
</dbReference>
<proteinExistence type="inferred from homology"/>
<evidence type="ECO:0000256" key="5">
    <source>
        <dbReference type="ARBA" id="ARBA00023242"/>
    </source>
</evidence>
<reference evidence="8" key="2">
    <citation type="journal article" date="2017" name="Sci. Adv.">
        <title>A tail of two voltages: Proteomic comparison of the three electric organs of the electric eel.</title>
        <authorList>
            <person name="Traeger L.L."/>
            <person name="Sabat G."/>
            <person name="Barrett-Wilt G.A."/>
            <person name="Wells G.B."/>
            <person name="Sussman M.R."/>
        </authorList>
    </citation>
    <scope>NUCLEOTIDE SEQUENCE [LARGE SCALE GENOMIC DNA]</scope>
</reference>
<name>A0A4W4FWU2_ELEEL</name>
<dbReference type="PIRSF" id="PIRSF036949">
    <property type="entry name" value="RPA32"/>
    <property type="match status" value="1"/>
</dbReference>
<evidence type="ECO:0000256" key="1">
    <source>
        <dbReference type="ARBA" id="ARBA00004123"/>
    </source>
</evidence>
<organism evidence="7 8">
    <name type="scientific">Electrophorus electricus</name>
    <name type="common">Electric eel</name>
    <name type="synonym">Gymnotus electricus</name>
    <dbReference type="NCBI Taxonomy" id="8005"/>
    <lineage>
        <taxon>Eukaryota</taxon>
        <taxon>Metazoa</taxon>
        <taxon>Chordata</taxon>
        <taxon>Craniata</taxon>
        <taxon>Vertebrata</taxon>
        <taxon>Euteleostomi</taxon>
        <taxon>Actinopterygii</taxon>
        <taxon>Neopterygii</taxon>
        <taxon>Teleostei</taxon>
        <taxon>Ostariophysi</taxon>
        <taxon>Gymnotiformes</taxon>
        <taxon>Gymnotoidei</taxon>
        <taxon>Gymnotidae</taxon>
        <taxon>Electrophorus</taxon>
    </lineage>
</organism>
<sequence>MSTYGPQPSGTTAECGKETELSNHIIARAQHCRYGYNDARSRVLRLLPCTVSQLKSATEHKDSFFIQGMEINEVTVVGIIRRTMPTVTHVVYCLDDMTGPPMDVQQWMDLEDDNLNEIIPPGTYIRVVGSLRSFKHHRSMVAFSIRRIGDLNEITSHMLEVIQAHLLSDGSSCGRVFNVIKSSPAAEGISVQNLRTILKSLSSYDISLQFLINEGHIFSTTDENHFKSTYDD</sequence>
<dbReference type="Gene3D" id="1.10.10.10">
    <property type="entry name" value="Winged helix-like DNA-binding domain superfamily/Winged helix DNA-binding domain"/>
    <property type="match status" value="1"/>
</dbReference>
<dbReference type="InterPro" id="IPR014646">
    <property type="entry name" value="Rfa2/RPA32"/>
</dbReference>
<comment type="subcellular location">
    <subcellularLocation>
        <location evidence="1">Nucleus</location>
    </subcellularLocation>
</comment>
<feature type="domain" description="Replication protein A C-terminal" evidence="6">
    <location>
        <begin position="175"/>
        <end position="224"/>
    </location>
</feature>
<dbReference type="SUPFAM" id="SSF46785">
    <property type="entry name" value="Winged helix' DNA-binding domain"/>
    <property type="match status" value="1"/>
</dbReference>
<dbReference type="InterPro" id="IPR036388">
    <property type="entry name" value="WH-like_DNA-bd_sf"/>
</dbReference>
<evidence type="ECO:0000256" key="3">
    <source>
        <dbReference type="ARBA" id="ARBA00022705"/>
    </source>
</evidence>
<evidence type="ECO:0000256" key="4">
    <source>
        <dbReference type="ARBA" id="ARBA00023125"/>
    </source>
</evidence>
<evidence type="ECO:0000313" key="7">
    <source>
        <dbReference type="Ensembl" id="ENSEEEP00000028360.2"/>
    </source>
</evidence>
<keyword evidence="8" id="KW-1185">Reference proteome</keyword>
<dbReference type="GO" id="GO:0000781">
    <property type="term" value="C:chromosome, telomeric region"/>
    <property type="evidence" value="ECO:0007669"/>
    <property type="project" value="TreeGrafter"/>
</dbReference>
<evidence type="ECO:0000259" key="6">
    <source>
        <dbReference type="Pfam" id="PF08784"/>
    </source>
</evidence>
<reference evidence="7" key="5">
    <citation type="submission" date="2025-09" db="UniProtKB">
        <authorList>
            <consortium name="Ensembl"/>
        </authorList>
    </citation>
    <scope>IDENTIFICATION</scope>
</reference>
<dbReference type="GO" id="GO:0005662">
    <property type="term" value="C:DNA replication factor A complex"/>
    <property type="evidence" value="ECO:0007669"/>
    <property type="project" value="TreeGrafter"/>
</dbReference>
<reference evidence="7" key="4">
    <citation type="submission" date="2025-08" db="UniProtKB">
        <authorList>
            <consortium name="Ensembl"/>
        </authorList>
    </citation>
    <scope>IDENTIFICATION</scope>
</reference>
<gene>
    <name evidence="7" type="primary">LOC113577231</name>
</gene>
<dbReference type="PANTHER" id="PTHR13989:SF16">
    <property type="entry name" value="REPLICATION PROTEIN A2"/>
    <property type="match status" value="1"/>
</dbReference>
<evidence type="ECO:0000313" key="8">
    <source>
        <dbReference type="Proteomes" id="UP000314983"/>
    </source>
</evidence>
<dbReference type="Pfam" id="PF08784">
    <property type="entry name" value="RPA_C"/>
    <property type="match status" value="1"/>
</dbReference>
<dbReference type="GO" id="GO:0035861">
    <property type="term" value="C:site of double-strand break"/>
    <property type="evidence" value="ECO:0007669"/>
    <property type="project" value="TreeGrafter"/>
</dbReference>
<dbReference type="AlphaFoldDB" id="A0A4W4FWU2"/>
<protein>
    <recommendedName>
        <fullName evidence="6">Replication protein A C-terminal domain-containing protein</fullName>
    </recommendedName>
</protein>
<dbReference type="GO" id="GO:0006260">
    <property type="term" value="P:DNA replication"/>
    <property type="evidence" value="ECO:0007669"/>
    <property type="project" value="UniProtKB-KW"/>
</dbReference>
<dbReference type="GeneTree" id="ENSGT00390000010045"/>
<dbReference type="InterPro" id="IPR012340">
    <property type="entry name" value="NA-bd_OB-fold"/>
</dbReference>
<dbReference type="Proteomes" id="UP000314983">
    <property type="component" value="Chromosome 4"/>
</dbReference>
<keyword evidence="4" id="KW-0238">DNA-binding</keyword>
<dbReference type="Gene3D" id="2.40.50.140">
    <property type="entry name" value="Nucleic acid-binding proteins"/>
    <property type="match status" value="1"/>
</dbReference>
<accession>A0A4W4FWU2</accession>